<dbReference type="PANTHER" id="PTHR10938">
    <property type="entry name" value="TRANSLATION INITIATION FACTOR IF-3"/>
    <property type="match status" value="1"/>
</dbReference>
<feature type="domain" description="Translation initiation factor 3 N-terminal" evidence="8">
    <location>
        <begin position="37"/>
        <end position="104"/>
    </location>
</feature>
<evidence type="ECO:0000259" key="8">
    <source>
        <dbReference type="Pfam" id="PF05198"/>
    </source>
</evidence>
<keyword evidence="3 4" id="KW-0648">Protein biosynthesis</keyword>
<comment type="subunit">
    <text evidence="4 6">Monomer.</text>
</comment>
<sequence length="198" mass="22077">MAVAIPVVFSQCVSTCGSDGSRDSGGRDRSIEREPRVNEKIRAREVRVIGPNGEQLGIMGVRDALVKAAEAELDLVEVAPTSVPPVCRIIDYGKYKYEQQKKGRGSHRRASDIKGMRLSPKIGEHDFQVKARHVYEFLKDGNKVRASVWFRGREMAYPRAGEQLLKRLADIVADVGMVERPALMEGRNMIMILTPKKG</sequence>
<evidence type="ECO:0000256" key="6">
    <source>
        <dbReference type="RuleBase" id="RU000646"/>
    </source>
</evidence>
<dbReference type="Proteomes" id="UP000318834">
    <property type="component" value="Unassembled WGS sequence"/>
</dbReference>
<comment type="caution">
    <text evidence="9">The sequence shown here is derived from an EMBL/GenBank/DDBJ whole genome shotgun (WGS) entry which is preliminary data.</text>
</comment>
<gene>
    <name evidence="4" type="primary">infC</name>
    <name evidence="9" type="ORF">E6H05_09865</name>
</gene>
<evidence type="ECO:0000256" key="5">
    <source>
        <dbReference type="NCBIfam" id="TIGR00168"/>
    </source>
</evidence>
<dbReference type="InterPro" id="IPR019815">
    <property type="entry name" value="Translation_initiation_fac_3_C"/>
</dbReference>
<evidence type="ECO:0000313" key="9">
    <source>
        <dbReference type="EMBL" id="TMI73369.1"/>
    </source>
</evidence>
<dbReference type="InterPro" id="IPR001288">
    <property type="entry name" value="Translation_initiation_fac_3"/>
</dbReference>
<dbReference type="GO" id="GO:0003743">
    <property type="term" value="F:translation initiation factor activity"/>
    <property type="evidence" value="ECO:0007669"/>
    <property type="project" value="UniProtKB-UniRule"/>
</dbReference>
<dbReference type="EMBL" id="VBAP01000072">
    <property type="protein sequence ID" value="TMI73369.1"/>
    <property type="molecule type" value="Genomic_DNA"/>
</dbReference>
<dbReference type="Pfam" id="PF00707">
    <property type="entry name" value="IF3_C"/>
    <property type="match status" value="1"/>
</dbReference>
<evidence type="ECO:0000256" key="1">
    <source>
        <dbReference type="ARBA" id="ARBA00005439"/>
    </source>
</evidence>
<dbReference type="Pfam" id="PF05198">
    <property type="entry name" value="IF3_N"/>
    <property type="match status" value="1"/>
</dbReference>
<dbReference type="InterPro" id="IPR036788">
    <property type="entry name" value="T_IF-3_C_sf"/>
</dbReference>
<dbReference type="InterPro" id="IPR019813">
    <property type="entry name" value="Translation_initiation_fac3_CS"/>
</dbReference>
<dbReference type="NCBIfam" id="TIGR00168">
    <property type="entry name" value="infC"/>
    <property type="match status" value="1"/>
</dbReference>
<dbReference type="PANTHER" id="PTHR10938:SF0">
    <property type="entry name" value="TRANSLATION INITIATION FACTOR IF-3, MITOCHONDRIAL"/>
    <property type="match status" value="1"/>
</dbReference>
<dbReference type="GO" id="GO:0005829">
    <property type="term" value="C:cytosol"/>
    <property type="evidence" value="ECO:0007669"/>
    <property type="project" value="TreeGrafter"/>
</dbReference>
<evidence type="ECO:0000313" key="10">
    <source>
        <dbReference type="Proteomes" id="UP000318834"/>
    </source>
</evidence>
<keyword evidence="2 4" id="KW-0396">Initiation factor</keyword>
<proteinExistence type="inferred from homology"/>
<comment type="function">
    <text evidence="4 6">IF-3 binds to the 30S ribosomal subunit and shifts the equilibrium between 70S ribosomes and their 50S and 30S subunits in favor of the free subunits, thus enhancing the availability of 30S subunits on which protein synthesis initiation begins.</text>
</comment>
<feature type="domain" description="Translation initiation factor 3 C-terminal" evidence="7">
    <location>
        <begin position="112"/>
        <end position="196"/>
    </location>
</feature>
<dbReference type="FunFam" id="3.10.20.80:FF:000001">
    <property type="entry name" value="Translation initiation factor IF-3"/>
    <property type="match status" value="1"/>
</dbReference>
<dbReference type="InterPro" id="IPR019814">
    <property type="entry name" value="Translation_initiation_fac_3_N"/>
</dbReference>
<dbReference type="PROSITE" id="PS00938">
    <property type="entry name" value="IF3"/>
    <property type="match status" value="1"/>
</dbReference>
<reference evidence="9 10" key="1">
    <citation type="journal article" date="2019" name="Nat. Microbiol.">
        <title>Mediterranean grassland soil C-N compound turnover is dependent on rainfall and depth, and is mediated by genomically divergent microorganisms.</title>
        <authorList>
            <person name="Diamond S."/>
            <person name="Andeer P.F."/>
            <person name="Li Z."/>
            <person name="Crits-Christoph A."/>
            <person name="Burstein D."/>
            <person name="Anantharaman K."/>
            <person name="Lane K.R."/>
            <person name="Thomas B.C."/>
            <person name="Pan C."/>
            <person name="Northen T.R."/>
            <person name="Banfield J.F."/>
        </authorList>
    </citation>
    <scope>NUCLEOTIDE SEQUENCE [LARGE SCALE GENOMIC DNA]</scope>
    <source>
        <strain evidence="9">NP_8</strain>
    </source>
</reference>
<evidence type="ECO:0000256" key="4">
    <source>
        <dbReference type="HAMAP-Rule" id="MF_00080"/>
    </source>
</evidence>
<dbReference type="Gene3D" id="3.10.20.80">
    <property type="entry name" value="Translation initiation factor 3 (IF-3), N-terminal domain"/>
    <property type="match status" value="1"/>
</dbReference>
<evidence type="ECO:0000259" key="7">
    <source>
        <dbReference type="Pfam" id="PF00707"/>
    </source>
</evidence>
<evidence type="ECO:0000256" key="3">
    <source>
        <dbReference type="ARBA" id="ARBA00022917"/>
    </source>
</evidence>
<name>A0A537IQ11_9BACT</name>
<dbReference type="SUPFAM" id="SSF54364">
    <property type="entry name" value="Translation initiation factor IF3, N-terminal domain"/>
    <property type="match status" value="1"/>
</dbReference>
<accession>A0A537IQ11</accession>
<dbReference type="HAMAP" id="MF_00080">
    <property type="entry name" value="IF_3"/>
    <property type="match status" value="1"/>
</dbReference>
<dbReference type="GO" id="GO:0043022">
    <property type="term" value="F:ribosome binding"/>
    <property type="evidence" value="ECO:0007669"/>
    <property type="project" value="UniProtKB-ARBA"/>
</dbReference>
<evidence type="ECO:0000256" key="2">
    <source>
        <dbReference type="ARBA" id="ARBA00022540"/>
    </source>
</evidence>
<comment type="similarity">
    <text evidence="1 4 6">Belongs to the IF-3 family.</text>
</comment>
<dbReference type="InterPro" id="IPR036787">
    <property type="entry name" value="T_IF-3_N_sf"/>
</dbReference>
<dbReference type="AlphaFoldDB" id="A0A537IQ11"/>
<dbReference type="GO" id="GO:0032790">
    <property type="term" value="P:ribosome disassembly"/>
    <property type="evidence" value="ECO:0007669"/>
    <property type="project" value="TreeGrafter"/>
</dbReference>
<dbReference type="GO" id="GO:0016020">
    <property type="term" value="C:membrane"/>
    <property type="evidence" value="ECO:0007669"/>
    <property type="project" value="TreeGrafter"/>
</dbReference>
<keyword evidence="4" id="KW-0963">Cytoplasm</keyword>
<dbReference type="SUPFAM" id="SSF55200">
    <property type="entry name" value="Translation initiation factor IF3, C-terminal domain"/>
    <property type="match status" value="1"/>
</dbReference>
<comment type="subcellular location">
    <subcellularLocation>
        <location evidence="4 6">Cytoplasm</location>
    </subcellularLocation>
</comment>
<dbReference type="Gene3D" id="3.30.110.10">
    <property type="entry name" value="Translation initiation factor 3 (IF-3), C-terminal domain"/>
    <property type="match status" value="1"/>
</dbReference>
<dbReference type="FunFam" id="3.30.110.10:FF:000001">
    <property type="entry name" value="Translation initiation factor IF-3"/>
    <property type="match status" value="1"/>
</dbReference>
<protein>
    <recommendedName>
        <fullName evidence="4 5">Translation initiation factor IF-3</fullName>
    </recommendedName>
</protein>
<organism evidence="9 10">
    <name type="scientific">Candidatus Segetimicrobium genomatis</name>
    <dbReference type="NCBI Taxonomy" id="2569760"/>
    <lineage>
        <taxon>Bacteria</taxon>
        <taxon>Bacillati</taxon>
        <taxon>Candidatus Sysuimicrobiota</taxon>
        <taxon>Candidatus Sysuimicrobiia</taxon>
        <taxon>Candidatus Sysuimicrobiales</taxon>
        <taxon>Candidatus Segetimicrobiaceae</taxon>
        <taxon>Candidatus Segetimicrobium</taxon>
    </lineage>
</organism>